<gene>
    <name evidence="1" type="ORF">DQ393_10580</name>
</gene>
<name>A0A329YL70_RHITR</name>
<sequence length="62" mass="7380">MIEPKECWRFEVGDAVLVRASRYSGVVSSIHWHQKESRPFYLLEVGGTIKSRRYWPEELEKI</sequence>
<protein>
    <submittedName>
        <fullName evidence="1">Uncharacterized protein</fullName>
    </submittedName>
</protein>
<comment type="caution">
    <text evidence="1">The sequence shown here is derived from an EMBL/GenBank/DDBJ whole genome shotgun (WGS) entry which is preliminary data.</text>
</comment>
<dbReference type="AlphaFoldDB" id="A0A329YL70"/>
<organism evidence="1 2">
    <name type="scientific">Rhizobium tropici</name>
    <dbReference type="NCBI Taxonomy" id="398"/>
    <lineage>
        <taxon>Bacteria</taxon>
        <taxon>Pseudomonadati</taxon>
        <taxon>Pseudomonadota</taxon>
        <taxon>Alphaproteobacteria</taxon>
        <taxon>Hyphomicrobiales</taxon>
        <taxon>Rhizobiaceae</taxon>
        <taxon>Rhizobium/Agrobacterium group</taxon>
        <taxon>Rhizobium</taxon>
    </lineage>
</organism>
<dbReference type="Proteomes" id="UP000251205">
    <property type="component" value="Unassembled WGS sequence"/>
</dbReference>
<proteinExistence type="predicted"/>
<dbReference type="EMBL" id="QMKK01000025">
    <property type="protein sequence ID" value="RAX42015.1"/>
    <property type="molecule type" value="Genomic_DNA"/>
</dbReference>
<evidence type="ECO:0000313" key="2">
    <source>
        <dbReference type="Proteomes" id="UP000251205"/>
    </source>
</evidence>
<accession>A0A329YL70</accession>
<reference evidence="1 2" key="1">
    <citation type="submission" date="2018-06" db="EMBL/GenBank/DDBJ databases">
        <title>Whole Genome Sequence of an efficient microsymbiont, Rhizobium tropici.</title>
        <authorList>
            <person name="Srinivasan R."/>
            <person name="Singh H.V."/>
            <person name="Srivastava R."/>
            <person name="Kumari B."/>
            <person name="Radhakrishna A."/>
        </authorList>
    </citation>
    <scope>NUCLEOTIDE SEQUENCE [LARGE SCALE GENOMIC DNA]</scope>
    <source>
        <strain evidence="1 2">IGFRI Rhizo-19</strain>
    </source>
</reference>
<evidence type="ECO:0000313" key="1">
    <source>
        <dbReference type="EMBL" id="RAX42015.1"/>
    </source>
</evidence>